<protein>
    <submittedName>
        <fullName evidence="3">Uncharacterized protein</fullName>
    </submittedName>
</protein>
<feature type="compositionally biased region" description="Low complexity" evidence="1">
    <location>
        <begin position="120"/>
        <end position="143"/>
    </location>
</feature>
<feature type="compositionally biased region" description="Low complexity" evidence="1">
    <location>
        <begin position="168"/>
        <end position="182"/>
    </location>
</feature>
<dbReference type="AlphaFoldDB" id="A0A9W9S5E4"/>
<accession>A0A9W9S5E4</accession>
<keyword evidence="2" id="KW-0732">Signal</keyword>
<reference evidence="3" key="2">
    <citation type="journal article" date="2023" name="IMA Fungus">
        <title>Comparative genomic study of the Penicillium genus elucidates a diverse pangenome and 15 lateral gene transfer events.</title>
        <authorList>
            <person name="Petersen C."/>
            <person name="Sorensen T."/>
            <person name="Nielsen M.R."/>
            <person name="Sondergaard T.E."/>
            <person name="Sorensen J.L."/>
            <person name="Fitzpatrick D.A."/>
            <person name="Frisvad J.C."/>
            <person name="Nielsen K.L."/>
        </authorList>
    </citation>
    <scope>NUCLEOTIDE SEQUENCE</scope>
    <source>
        <strain evidence="3">IBT 3081</strain>
    </source>
</reference>
<organism evidence="3 4">
    <name type="scientific">Penicillium concentricum</name>
    <dbReference type="NCBI Taxonomy" id="293559"/>
    <lineage>
        <taxon>Eukaryota</taxon>
        <taxon>Fungi</taxon>
        <taxon>Dikarya</taxon>
        <taxon>Ascomycota</taxon>
        <taxon>Pezizomycotina</taxon>
        <taxon>Eurotiomycetes</taxon>
        <taxon>Eurotiomycetidae</taxon>
        <taxon>Eurotiales</taxon>
        <taxon>Aspergillaceae</taxon>
        <taxon>Penicillium</taxon>
    </lineage>
</organism>
<keyword evidence="4" id="KW-1185">Reference proteome</keyword>
<feature type="signal peptide" evidence="2">
    <location>
        <begin position="1"/>
        <end position="17"/>
    </location>
</feature>
<evidence type="ECO:0000256" key="2">
    <source>
        <dbReference type="SAM" id="SignalP"/>
    </source>
</evidence>
<proteinExistence type="predicted"/>
<feature type="compositionally biased region" description="Polar residues" evidence="1">
    <location>
        <begin position="144"/>
        <end position="167"/>
    </location>
</feature>
<dbReference type="RefSeq" id="XP_056577671.1">
    <property type="nucleotide sequence ID" value="XM_056721421.1"/>
</dbReference>
<sequence length="208" mass="21988">MYLLSLSFLLTHNSTLSSHTQINNFDLQNAQNNPSHRLIPTDAGDNRLRSVKQLHHLRRQHRPLVQSDKWESQRSARLRWGRAPVKYDIPCCTAAYTGTEPCIITTSTLSCWSPSAATPSTAASAASSSTRTSSTGVAARTSSHNISGSAAAPSTTEPPTQSKSPKTSEAGSANSSSSAPPVSANIATSCIGPLMAVAEAAIRPVTFI</sequence>
<dbReference type="Proteomes" id="UP001147752">
    <property type="component" value="Unassembled WGS sequence"/>
</dbReference>
<dbReference type="OrthoDB" id="3942074at2759"/>
<name>A0A9W9S5E4_9EURO</name>
<dbReference type="EMBL" id="JAPZBT010000002">
    <property type="protein sequence ID" value="KAJ5371685.1"/>
    <property type="molecule type" value="Genomic_DNA"/>
</dbReference>
<reference evidence="3" key="1">
    <citation type="submission" date="2022-12" db="EMBL/GenBank/DDBJ databases">
        <authorList>
            <person name="Petersen C."/>
        </authorList>
    </citation>
    <scope>NUCLEOTIDE SEQUENCE</scope>
    <source>
        <strain evidence="3">IBT 3081</strain>
    </source>
</reference>
<evidence type="ECO:0000256" key="1">
    <source>
        <dbReference type="SAM" id="MobiDB-lite"/>
    </source>
</evidence>
<gene>
    <name evidence="3" type="ORF">N7517_003691</name>
</gene>
<comment type="caution">
    <text evidence="3">The sequence shown here is derived from an EMBL/GenBank/DDBJ whole genome shotgun (WGS) entry which is preliminary data.</text>
</comment>
<dbReference type="GeneID" id="81460604"/>
<evidence type="ECO:0000313" key="3">
    <source>
        <dbReference type="EMBL" id="KAJ5371685.1"/>
    </source>
</evidence>
<evidence type="ECO:0000313" key="4">
    <source>
        <dbReference type="Proteomes" id="UP001147752"/>
    </source>
</evidence>
<feature type="chain" id="PRO_5040959787" evidence="2">
    <location>
        <begin position="18"/>
        <end position="208"/>
    </location>
</feature>
<feature type="region of interest" description="Disordered" evidence="1">
    <location>
        <begin position="120"/>
        <end position="182"/>
    </location>
</feature>